<sequence length="175" mass="19584">MLALNYSDIQEILSSKRLAGDPALHALNFQIEPIPSLNGCPLGLYFPRDEYLRQFGKVISGGTIILPPDAQEFTLLHEIGHRYGHYYHNDLSEGFANDFARKYLGVGARFLIETCPQQDCTGFCHTCMGALKSGEGDNEVTKERRGGEPRTDPERIAEHYGINIEEACDLLRTHS</sequence>
<reference evidence="1" key="1">
    <citation type="journal article" date="2014" name="Front. Microbiol.">
        <title>High frequency of phylogenetically diverse reductive dehalogenase-homologous genes in deep subseafloor sedimentary metagenomes.</title>
        <authorList>
            <person name="Kawai M."/>
            <person name="Futagami T."/>
            <person name="Toyoda A."/>
            <person name="Takaki Y."/>
            <person name="Nishi S."/>
            <person name="Hori S."/>
            <person name="Arai W."/>
            <person name="Tsubouchi T."/>
            <person name="Morono Y."/>
            <person name="Uchiyama I."/>
            <person name="Ito T."/>
            <person name="Fujiyama A."/>
            <person name="Inagaki F."/>
            <person name="Takami H."/>
        </authorList>
    </citation>
    <scope>NUCLEOTIDE SEQUENCE</scope>
    <source>
        <strain evidence="1">Expedition CK06-06</strain>
    </source>
</reference>
<protein>
    <submittedName>
        <fullName evidence="1">Uncharacterized protein</fullName>
    </submittedName>
</protein>
<dbReference type="AlphaFoldDB" id="X1TKL2"/>
<dbReference type="EMBL" id="BARW01021778">
    <property type="protein sequence ID" value="GAI91891.1"/>
    <property type="molecule type" value="Genomic_DNA"/>
</dbReference>
<accession>X1TKL2</accession>
<proteinExistence type="predicted"/>
<organism evidence="1">
    <name type="scientific">marine sediment metagenome</name>
    <dbReference type="NCBI Taxonomy" id="412755"/>
    <lineage>
        <taxon>unclassified sequences</taxon>
        <taxon>metagenomes</taxon>
        <taxon>ecological metagenomes</taxon>
    </lineage>
</organism>
<gene>
    <name evidence="1" type="ORF">S12H4_36526</name>
</gene>
<comment type="caution">
    <text evidence="1">The sequence shown here is derived from an EMBL/GenBank/DDBJ whole genome shotgun (WGS) entry which is preliminary data.</text>
</comment>
<name>X1TKL2_9ZZZZ</name>
<evidence type="ECO:0000313" key="1">
    <source>
        <dbReference type="EMBL" id="GAI91891.1"/>
    </source>
</evidence>
<feature type="non-terminal residue" evidence="1">
    <location>
        <position position="175"/>
    </location>
</feature>